<dbReference type="PROSITE" id="PS50076">
    <property type="entry name" value="DNAJ_2"/>
    <property type="match status" value="1"/>
</dbReference>
<name>A0A2S9VC33_9ALTE</name>
<dbReference type="AlphaFoldDB" id="A0A2S9VC33"/>
<dbReference type="OrthoDB" id="581986at2"/>
<dbReference type="Gene3D" id="1.10.287.110">
    <property type="entry name" value="DnaJ domain"/>
    <property type="match status" value="1"/>
</dbReference>
<dbReference type="Pfam" id="PF00226">
    <property type="entry name" value="DnaJ"/>
    <property type="match status" value="1"/>
</dbReference>
<dbReference type="SUPFAM" id="SSF46565">
    <property type="entry name" value="Chaperone J-domain"/>
    <property type="match status" value="1"/>
</dbReference>
<dbReference type="SMART" id="SM00271">
    <property type="entry name" value="DnaJ"/>
    <property type="match status" value="1"/>
</dbReference>
<dbReference type="EMBL" id="PVNP01000076">
    <property type="protein sequence ID" value="PRO73994.1"/>
    <property type="molecule type" value="Genomic_DNA"/>
</dbReference>
<comment type="caution">
    <text evidence="3">The sequence shown here is derived from an EMBL/GenBank/DDBJ whole genome shotgun (WGS) entry which is preliminary data.</text>
</comment>
<dbReference type="InterPro" id="IPR021059">
    <property type="entry name" value="DnaJ-related_N"/>
</dbReference>
<dbReference type="Proteomes" id="UP000238949">
    <property type="component" value="Unassembled WGS sequence"/>
</dbReference>
<sequence>MSDKGKALPDYTDPVLLEALTELKAVFNEGISEYQLIKQLQQPPWLLFDGVELSEPLAMFRCHFVLFNALYSLSEAWRQQGLGELDIHTLNIRLKPATAYTAGVTGHDGLKAYYLNWGNFTDTNGADVEALLDDFWQRMAGRDLPPGDVAKARLTLELDTEGELTTAELKKQYRKLLQQHHPDKGGSTAKAQEISQAYRILCGQHN</sequence>
<dbReference type="RefSeq" id="WP_105934242.1">
    <property type="nucleotide sequence ID" value="NZ_PVNP01000076.1"/>
</dbReference>
<feature type="domain" description="J" evidence="2">
    <location>
        <begin position="151"/>
        <end position="206"/>
    </location>
</feature>
<reference evidence="4" key="1">
    <citation type="journal article" date="2020" name="Int. J. Syst. Evol. Microbiol.">
        <title>Alteromonas alba sp. nov., a marine bacterium isolated from the seawater of the West Pacific Ocean.</title>
        <authorList>
            <person name="Sun C."/>
            <person name="Wu Y.-H."/>
            <person name="Xamxidin M."/>
            <person name="Cheng H."/>
            <person name="Xu X.-W."/>
        </authorList>
    </citation>
    <scope>NUCLEOTIDE SEQUENCE [LARGE SCALE GENOMIC DNA]</scope>
    <source>
        <strain evidence="4">190</strain>
    </source>
</reference>
<dbReference type="CDD" id="cd06257">
    <property type="entry name" value="DnaJ"/>
    <property type="match status" value="1"/>
</dbReference>
<gene>
    <name evidence="3" type="ORF">C6Y40_08635</name>
</gene>
<dbReference type="InterPro" id="IPR036869">
    <property type="entry name" value="J_dom_sf"/>
</dbReference>
<evidence type="ECO:0000313" key="3">
    <source>
        <dbReference type="EMBL" id="PRO73994.1"/>
    </source>
</evidence>
<protein>
    <submittedName>
        <fullName evidence="3">Molecular chaperone DnaJ</fullName>
    </submittedName>
</protein>
<accession>A0A2S9VC33</accession>
<keyword evidence="4" id="KW-1185">Reference proteome</keyword>
<keyword evidence="1" id="KW-0143">Chaperone</keyword>
<evidence type="ECO:0000256" key="1">
    <source>
        <dbReference type="ARBA" id="ARBA00023186"/>
    </source>
</evidence>
<proteinExistence type="predicted"/>
<dbReference type="InterPro" id="IPR001623">
    <property type="entry name" value="DnaJ_domain"/>
</dbReference>
<evidence type="ECO:0000259" key="2">
    <source>
        <dbReference type="PROSITE" id="PS50076"/>
    </source>
</evidence>
<evidence type="ECO:0000313" key="4">
    <source>
        <dbReference type="Proteomes" id="UP000238949"/>
    </source>
</evidence>
<organism evidence="3 4">
    <name type="scientific">Alteromonas alba</name>
    <dbReference type="NCBI Taxonomy" id="2079529"/>
    <lineage>
        <taxon>Bacteria</taxon>
        <taxon>Pseudomonadati</taxon>
        <taxon>Pseudomonadota</taxon>
        <taxon>Gammaproteobacteria</taxon>
        <taxon>Alteromonadales</taxon>
        <taxon>Alteromonadaceae</taxon>
        <taxon>Alteromonas/Salinimonas group</taxon>
        <taxon>Alteromonas</taxon>
    </lineage>
</organism>
<dbReference type="Pfam" id="PF12339">
    <property type="entry name" value="DNAJ_related"/>
    <property type="match status" value="1"/>
</dbReference>